<evidence type="ECO:0000256" key="3">
    <source>
        <dbReference type="ARBA" id="ARBA00012824"/>
    </source>
</evidence>
<gene>
    <name evidence="7" type="ORF">AB2L27_15640</name>
</gene>
<dbReference type="RefSeq" id="WP_370442418.1">
    <property type="nucleotide sequence ID" value="NZ_JBGFTU010000019.1"/>
</dbReference>
<dbReference type="NCBIfam" id="TIGR00543">
    <property type="entry name" value="isochor_syn"/>
    <property type="match status" value="1"/>
</dbReference>
<dbReference type="EC" id="5.4.4.2" evidence="3"/>
<comment type="similarity">
    <text evidence="2">Belongs to the isochorismate synthase family.</text>
</comment>
<evidence type="ECO:0000313" key="8">
    <source>
        <dbReference type="Proteomes" id="UP001565927"/>
    </source>
</evidence>
<dbReference type="PANTHER" id="PTHR42839:SF2">
    <property type="entry name" value="ISOCHORISMATE SYNTHASE ENTC"/>
    <property type="match status" value="1"/>
</dbReference>
<keyword evidence="4" id="KW-0413">Isomerase</keyword>
<name>A0ABV4H5W8_9ACTN</name>
<dbReference type="Gene3D" id="3.60.120.10">
    <property type="entry name" value="Anthranilate synthase"/>
    <property type="match status" value="1"/>
</dbReference>
<feature type="domain" description="Chorismate-utilising enzyme C-terminal" evidence="6">
    <location>
        <begin position="108"/>
        <end position="366"/>
    </location>
</feature>
<reference evidence="7 8" key="1">
    <citation type="submission" date="2024-07" db="EMBL/GenBank/DDBJ databases">
        <authorList>
            <person name="Thanompreechachai J."/>
            <person name="Duangmal K."/>
        </authorList>
    </citation>
    <scope>NUCLEOTIDE SEQUENCE [LARGE SCALE GENOMIC DNA]</scope>
    <source>
        <strain evidence="7 8">LSe6-4</strain>
    </source>
</reference>
<dbReference type="EMBL" id="JBGFTU010000019">
    <property type="protein sequence ID" value="MEZ0166192.1"/>
    <property type="molecule type" value="Genomic_DNA"/>
</dbReference>
<protein>
    <recommendedName>
        <fullName evidence="3">isochorismate synthase</fullName>
        <ecNumber evidence="3">5.4.4.2</ecNumber>
    </recommendedName>
    <alternativeName>
        <fullName evidence="5">Isochorismate mutase</fullName>
    </alternativeName>
</protein>
<keyword evidence="8" id="KW-1185">Reference proteome</keyword>
<evidence type="ECO:0000313" key="7">
    <source>
        <dbReference type="EMBL" id="MEZ0166192.1"/>
    </source>
</evidence>
<dbReference type="Pfam" id="PF00425">
    <property type="entry name" value="Chorismate_bind"/>
    <property type="match status" value="1"/>
</dbReference>
<comment type="caution">
    <text evidence="7">The sequence shown here is derived from an EMBL/GenBank/DDBJ whole genome shotgun (WGS) entry which is preliminary data.</text>
</comment>
<dbReference type="InterPro" id="IPR005801">
    <property type="entry name" value="ADC_synthase"/>
</dbReference>
<evidence type="ECO:0000256" key="2">
    <source>
        <dbReference type="ARBA" id="ARBA00005297"/>
    </source>
</evidence>
<evidence type="ECO:0000259" key="6">
    <source>
        <dbReference type="Pfam" id="PF00425"/>
    </source>
</evidence>
<comment type="catalytic activity">
    <reaction evidence="1">
        <text>chorismate = isochorismate</text>
        <dbReference type="Rhea" id="RHEA:18985"/>
        <dbReference type="ChEBI" id="CHEBI:29748"/>
        <dbReference type="ChEBI" id="CHEBI:29780"/>
        <dbReference type="EC" id="5.4.4.2"/>
    </reaction>
</comment>
<dbReference type="InterPro" id="IPR015890">
    <property type="entry name" value="Chorismate_C"/>
</dbReference>
<dbReference type="InterPro" id="IPR004561">
    <property type="entry name" value="IsoChor_synthase"/>
</dbReference>
<evidence type="ECO:0000256" key="1">
    <source>
        <dbReference type="ARBA" id="ARBA00000799"/>
    </source>
</evidence>
<organism evidence="7 8">
    <name type="scientific">Kineococcus halophytocola</name>
    <dbReference type="NCBI Taxonomy" id="3234027"/>
    <lineage>
        <taxon>Bacteria</taxon>
        <taxon>Bacillati</taxon>
        <taxon>Actinomycetota</taxon>
        <taxon>Actinomycetes</taxon>
        <taxon>Kineosporiales</taxon>
        <taxon>Kineosporiaceae</taxon>
        <taxon>Kineococcus</taxon>
    </lineage>
</organism>
<evidence type="ECO:0000256" key="4">
    <source>
        <dbReference type="ARBA" id="ARBA00023235"/>
    </source>
</evidence>
<dbReference type="Proteomes" id="UP001565927">
    <property type="component" value="Unassembled WGS sequence"/>
</dbReference>
<evidence type="ECO:0000256" key="5">
    <source>
        <dbReference type="ARBA" id="ARBA00041564"/>
    </source>
</evidence>
<dbReference type="PANTHER" id="PTHR42839">
    <property type="entry name" value="ISOCHORISMATE SYNTHASE ENTC"/>
    <property type="match status" value="1"/>
</dbReference>
<sequence>MAEPEAVAQAVRAGATVFSGEKSTLVQTGPRPLVPGGSGLEQLRRTTAALEDAEDGVIAAGAVPFDLTAPGALRLGRAETTPGPLPLPLAGAARRATVARSRPVPAPAGYAEAVRAALTRIRAGDVQKVVLARALELEAVEDWSVPDLLAALVGRNPAATALAVPLDDPDRPGGRWLVGASPELLLRRRGPSVLLRPLAGSIPRSPEPDEDMRRADALMASDKDRREHRFVVEAVVEALSPFCRKVNAPEPELVATPAVWHLATRITALLNDTETTSVDLVAALHPTPAVGGSPRRAALDVIREVEGLDRGCYAGAVGWQDVHGDGEWVVAVRCAQVQGRTLRIFAGAGIVEGSDPAAEVVETAAKMRTVLDAAIAR</sequence>
<dbReference type="SUPFAM" id="SSF56322">
    <property type="entry name" value="ADC synthase"/>
    <property type="match status" value="1"/>
</dbReference>
<accession>A0ABV4H5W8</accession>
<proteinExistence type="inferred from homology"/>